<reference evidence="5" key="2">
    <citation type="submission" date="2021-08" db="EMBL/GenBank/DDBJ databases">
        <authorList>
            <person name="Gostincar C."/>
            <person name="Sun X."/>
            <person name="Song Z."/>
            <person name="Gunde-Cimerman N."/>
        </authorList>
    </citation>
    <scope>NUCLEOTIDE SEQUENCE</scope>
    <source>
        <strain evidence="5">EXF-9911</strain>
    </source>
</reference>
<dbReference type="GO" id="GO:0016616">
    <property type="term" value="F:oxidoreductase activity, acting on the CH-OH group of donors, NAD or NADP as acceptor"/>
    <property type="evidence" value="ECO:0007669"/>
    <property type="project" value="InterPro"/>
</dbReference>
<dbReference type="SUPFAM" id="SSF63825">
    <property type="entry name" value="YWTD domain"/>
    <property type="match status" value="1"/>
</dbReference>
<dbReference type="EMBL" id="JAHFXF010000189">
    <property type="protein sequence ID" value="KAG9693570.1"/>
    <property type="molecule type" value="Genomic_DNA"/>
</dbReference>
<proteinExistence type="predicted"/>
<feature type="compositionally biased region" description="Polar residues" evidence="2">
    <location>
        <begin position="809"/>
        <end position="825"/>
    </location>
</feature>
<feature type="compositionally biased region" description="Basic and acidic residues" evidence="2">
    <location>
        <begin position="69"/>
        <end position="78"/>
    </location>
</feature>
<gene>
    <name evidence="5" type="ORF">KCU76_g5878</name>
</gene>
<dbReference type="InterPro" id="IPR036291">
    <property type="entry name" value="NAD(P)-bd_dom_sf"/>
</dbReference>
<dbReference type="Gene3D" id="2.120.10.30">
    <property type="entry name" value="TolB, C-terminal domain"/>
    <property type="match status" value="1"/>
</dbReference>
<keyword evidence="1" id="KW-0560">Oxidoreductase</keyword>
<feature type="compositionally biased region" description="Polar residues" evidence="2">
    <location>
        <begin position="516"/>
        <end position="535"/>
    </location>
</feature>
<comment type="caution">
    <text evidence="5">The sequence shown here is derived from an EMBL/GenBank/DDBJ whole genome shotgun (WGS) entry which is preliminary data.</text>
</comment>
<dbReference type="Gene3D" id="3.40.50.720">
    <property type="entry name" value="NAD(P)-binding Rossmann-like Domain"/>
    <property type="match status" value="1"/>
</dbReference>
<dbReference type="OrthoDB" id="5958943at2759"/>
<feature type="compositionally biased region" description="Polar residues" evidence="2">
    <location>
        <begin position="336"/>
        <end position="347"/>
    </location>
</feature>
<evidence type="ECO:0000256" key="2">
    <source>
        <dbReference type="SAM" id="MobiDB-lite"/>
    </source>
</evidence>
<feature type="compositionally biased region" description="Low complexity" evidence="2">
    <location>
        <begin position="449"/>
        <end position="461"/>
    </location>
</feature>
<dbReference type="Gene3D" id="1.10.1040.10">
    <property type="entry name" value="N-(1-d-carboxylethyl)-l-norvaline Dehydrogenase, domain 2"/>
    <property type="match status" value="1"/>
</dbReference>
<feature type="compositionally biased region" description="Basic and acidic residues" evidence="2">
    <location>
        <begin position="538"/>
        <end position="559"/>
    </location>
</feature>
<feature type="compositionally biased region" description="Basic and acidic residues" evidence="2">
    <location>
        <begin position="287"/>
        <end position="297"/>
    </location>
</feature>
<dbReference type="GO" id="GO:0006631">
    <property type="term" value="P:fatty acid metabolic process"/>
    <property type="evidence" value="ECO:0007669"/>
    <property type="project" value="InterPro"/>
</dbReference>
<feature type="non-terminal residue" evidence="5">
    <location>
        <position position="1763"/>
    </location>
</feature>
<protein>
    <submittedName>
        <fullName evidence="5">3-hydroxyacyl-CoA dehydrogenase</fullName>
    </submittedName>
</protein>
<reference evidence="5" key="1">
    <citation type="journal article" date="2021" name="J Fungi (Basel)">
        <title>Virulence traits and population genomics of the black yeast Aureobasidium melanogenum.</title>
        <authorList>
            <person name="Cernosa A."/>
            <person name="Sun X."/>
            <person name="Gostincar C."/>
            <person name="Fang C."/>
            <person name="Gunde-Cimerman N."/>
            <person name="Song Z."/>
        </authorList>
    </citation>
    <scope>NUCLEOTIDE SEQUENCE</scope>
    <source>
        <strain evidence="5">EXF-9911</strain>
    </source>
</reference>
<dbReference type="SUPFAM" id="SSF51735">
    <property type="entry name" value="NAD(P)-binding Rossmann-fold domains"/>
    <property type="match status" value="1"/>
</dbReference>
<feature type="region of interest" description="Disordered" evidence="2">
    <location>
        <begin position="231"/>
        <end position="348"/>
    </location>
</feature>
<feature type="domain" description="3-hydroxyacyl-CoA dehydrogenase C-terminal" evidence="3">
    <location>
        <begin position="1279"/>
        <end position="1373"/>
    </location>
</feature>
<evidence type="ECO:0000259" key="4">
    <source>
        <dbReference type="Pfam" id="PF02737"/>
    </source>
</evidence>
<dbReference type="InterPro" id="IPR000033">
    <property type="entry name" value="LDLR_classB_rpt"/>
</dbReference>
<dbReference type="InterPro" id="IPR008927">
    <property type="entry name" value="6-PGluconate_DH-like_C_sf"/>
</dbReference>
<feature type="compositionally biased region" description="Polar residues" evidence="2">
    <location>
        <begin position="300"/>
        <end position="310"/>
    </location>
</feature>
<evidence type="ECO:0000259" key="3">
    <source>
        <dbReference type="Pfam" id="PF00725"/>
    </source>
</evidence>
<dbReference type="Pfam" id="PF00725">
    <property type="entry name" value="3HCDH"/>
    <property type="match status" value="1"/>
</dbReference>
<evidence type="ECO:0000256" key="1">
    <source>
        <dbReference type="ARBA" id="ARBA00023002"/>
    </source>
</evidence>
<dbReference type="Pfam" id="PF02737">
    <property type="entry name" value="3HCDH_N"/>
    <property type="match status" value="1"/>
</dbReference>
<feature type="region of interest" description="Disordered" evidence="2">
    <location>
        <begin position="622"/>
        <end position="673"/>
    </location>
</feature>
<dbReference type="SUPFAM" id="SSF48179">
    <property type="entry name" value="6-phosphogluconate dehydrogenase C-terminal domain-like"/>
    <property type="match status" value="1"/>
</dbReference>
<feature type="compositionally biased region" description="Basic and acidic residues" evidence="2">
    <location>
        <begin position="689"/>
        <end position="704"/>
    </location>
</feature>
<dbReference type="SMART" id="SM00135">
    <property type="entry name" value="LY"/>
    <property type="match status" value="3"/>
</dbReference>
<dbReference type="Proteomes" id="UP000779574">
    <property type="component" value="Unassembled WGS sequence"/>
</dbReference>
<feature type="region of interest" description="Disordered" evidence="2">
    <location>
        <begin position="378"/>
        <end position="420"/>
    </location>
</feature>
<feature type="compositionally biased region" description="Basic and acidic residues" evidence="2">
    <location>
        <begin position="485"/>
        <end position="496"/>
    </location>
</feature>
<feature type="compositionally biased region" description="Basic and acidic residues" evidence="2">
    <location>
        <begin position="775"/>
        <end position="808"/>
    </location>
</feature>
<dbReference type="PANTHER" id="PTHR38426">
    <property type="entry name" value="MAINTENANCE OF TELOMERE CAPPING PROTEIN 4"/>
    <property type="match status" value="1"/>
</dbReference>
<feature type="region of interest" description="Disordered" evidence="2">
    <location>
        <begin position="1"/>
        <end position="187"/>
    </location>
</feature>
<dbReference type="InterPro" id="IPR038769">
    <property type="entry name" value="MTC4"/>
</dbReference>
<feature type="region of interest" description="Disordered" evidence="2">
    <location>
        <begin position="851"/>
        <end position="884"/>
    </location>
</feature>
<evidence type="ECO:0000313" key="6">
    <source>
        <dbReference type="Proteomes" id="UP000779574"/>
    </source>
</evidence>
<name>A0A9P8EKQ4_AURME</name>
<evidence type="ECO:0000313" key="5">
    <source>
        <dbReference type="EMBL" id="KAG9693570.1"/>
    </source>
</evidence>
<dbReference type="InterPro" id="IPR013328">
    <property type="entry name" value="6PGD_dom2"/>
</dbReference>
<feature type="compositionally biased region" description="Polar residues" evidence="2">
    <location>
        <begin position="1"/>
        <end position="18"/>
    </location>
</feature>
<feature type="compositionally biased region" description="Basic and acidic residues" evidence="2">
    <location>
        <begin position="34"/>
        <end position="44"/>
    </location>
</feature>
<dbReference type="InterPro" id="IPR006176">
    <property type="entry name" value="3-OHacyl-CoA_DH_NAD-bd"/>
</dbReference>
<feature type="compositionally biased region" description="Polar residues" evidence="2">
    <location>
        <begin position="107"/>
        <end position="119"/>
    </location>
</feature>
<dbReference type="InterPro" id="IPR006108">
    <property type="entry name" value="3HC_DH_C"/>
</dbReference>
<feature type="compositionally biased region" description="Basic and acidic residues" evidence="2">
    <location>
        <begin position="853"/>
        <end position="879"/>
    </location>
</feature>
<feature type="compositionally biased region" description="Polar residues" evidence="2">
    <location>
        <begin position="236"/>
        <end position="248"/>
    </location>
</feature>
<feature type="domain" description="3-hydroxyacyl-CoA dehydrogenase NAD binding" evidence="4">
    <location>
        <begin position="1099"/>
        <end position="1272"/>
    </location>
</feature>
<sequence length="1763" mass="194464">MSTMASNSDRASTTSSAYADSGKYPSWARSSDAGSRRGKDKEDSNNLTVSRRRGRKSGGFLMGNLFQPRDSDDDKPDAPFKQSPRKPSRLSQNVANPPNHAADTAPSAPQASLDPTQLVQMALSLSEGRRRHVSANLQVPAASTDKRRVRSSGAPVVHVSPGSPMGNDLLQPNSPGDSGYRASTEDDASFTAGDDITYEFSQATLHRAERARKFFELSSEYRRLLTTLPPLKPAVSASSPRSGASQQELGREYNPLQLLRNRKARHREQRPLDPPVEAYDNPSKVKSYIDEIEHEANDPTYRSTLDTSLLPSFRRPSRGQDDAPNQVTRSHKRTDTAATRITPSETGWSFGPAELLADAVWLLQPANRACIENRHGHRVFPHQPRSSFESTRSGRRSGDSRPSLSRTNTWGSTVKSDDETDRGRIRSKFLSLRHVDNSARKHLFRNRSRSSSMSSATSARPSNRKKQILGPGDAPDLDNTGPLERQMKKLIEKETLGIEEDSSELISPDKWDRGNEQSNGKTSAPPTLADSPSVNNHKRNDSSKTDEPGTHDDRARSSFDDSTAPSSPILANHIPSFGMSLSPPTSRQSSPERRFGLFKTSRNASDDKVHRTDFATNSLASLANSRHVSDNVDPSRSSIDSLRPPAQGIKRHKTSNSITSTLLSPGRRMSKDVGVGRFFKGGLIGDLVRSDSSRQNEKSRKKDQQITSEMTDSGAETDEQDENRPRKMPPVPRSNSILVGATPKQKEKERQKLNNSNLPSFKPVNRIAESDVEDDHITRQSKLHREESRSSRFDKLAPPRINLPRDDSPSVSPTRRTPFSRNSSDGGYHSEHDMLGPLRKVREPGAFEVNLPAHEDASRSRHESPSKRHWSISDRHGAESQEAESMVVTSLDIARIRALYLSSGIKAHEIVHRVNSVADPPSEFFVAAAKTSNQGVHPVCVKEEFTVAARMLHKTIKDQTTSLSKQLSSFRQNELPGLHDRLADLRIKVDEKFTPLVHSTADEADAFTVALTTQHTLAVKQVNDAIDTVLRRRRRNLIFLQKATFTVLEWIVLGLLWGVCVLLAQDHVLDTFGSVGFITMPALFEPPQWVAPANFQSRNVVVLGGGVLGRRIATCWCSAGYNAIIRDTNQAQCDAALQYIKDNVAAFATKATTGRSSGKASTTLDLEVAVENAWIVFECVPEILDLKIDVFAELEKLAPKDCILASNSSSYKSSAMLAKIVDQDTKTRILNTHYMMPPTNLVVEIMTDGHTLPELMQWLADRHKEAGLSPYVAVKESTGFLFNRIWAAIKRECLMVMAEGVSTPEQIDKAWMEILGCSFGPCMSMDSVGLDTVALIEKHYIQERGLDSALTVDFLQKNYLDHGKLGMKSDKGGLYAPRPSKPPPPAAAQALQKKLIVLDTGLGQPLTGKAPVEIISRGRLVEVSLDGKLQHVLSEGLPLPDGVEAHNGKLYYTNMGMPSVNNGSVCSLNLDGTNTTTIVPPGKIFTPKQLSIDPTANKLYIADREGCKIWRCNTDGSDLEVLIDSARDSRTDDITPGDIMNQCIGITIAPSLGKFFWTQKGPAKGNCGRIFSASIDFPENSTAATRTDISLVADKLPECIDVEYIARTNTLYWTDRGEVPFGNCLYKALLTEQGTLAEKPQILAQNFNEAIGLKVDVDADCIYVADLGGSVWRVEGDGSGKKQRYTARAMVPHSGTEAVQTTADYVKNINTDRDDICTKLKMHGDLLSRRWQRKNVEKRDILADNTVSTENLVENYLCGRTYT</sequence>
<feature type="compositionally biased region" description="Polar residues" evidence="2">
    <location>
        <begin position="622"/>
        <end position="640"/>
    </location>
</feature>
<organism evidence="5 6">
    <name type="scientific">Aureobasidium melanogenum</name>
    <name type="common">Aureobasidium pullulans var. melanogenum</name>
    <dbReference type="NCBI Taxonomy" id="46634"/>
    <lineage>
        <taxon>Eukaryota</taxon>
        <taxon>Fungi</taxon>
        <taxon>Dikarya</taxon>
        <taxon>Ascomycota</taxon>
        <taxon>Pezizomycotina</taxon>
        <taxon>Dothideomycetes</taxon>
        <taxon>Dothideomycetidae</taxon>
        <taxon>Dothideales</taxon>
        <taxon>Saccotheciaceae</taxon>
        <taxon>Aureobasidium</taxon>
    </lineage>
</organism>
<dbReference type="InterPro" id="IPR011042">
    <property type="entry name" value="6-blade_b-propeller_TolB-like"/>
</dbReference>
<feature type="region of interest" description="Disordered" evidence="2">
    <location>
        <begin position="440"/>
        <end position="609"/>
    </location>
</feature>
<accession>A0A9P8EKQ4</accession>
<dbReference type="GO" id="GO:0070403">
    <property type="term" value="F:NAD+ binding"/>
    <property type="evidence" value="ECO:0007669"/>
    <property type="project" value="InterPro"/>
</dbReference>
<dbReference type="PANTHER" id="PTHR38426:SF1">
    <property type="entry name" value="MAINTENANCE OF TELOMERE CAPPING PROTEIN 4"/>
    <property type="match status" value="1"/>
</dbReference>
<feature type="region of interest" description="Disordered" evidence="2">
    <location>
        <begin position="689"/>
        <end position="834"/>
    </location>
</feature>